<dbReference type="KEGG" id="dae:Dtox_0404"/>
<dbReference type="Gene3D" id="3.40.50.300">
    <property type="entry name" value="P-loop containing nucleotide triphosphate hydrolases"/>
    <property type="match status" value="1"/>
</dbReference>
<evidence type="ECO:0000313" key="14">
    <source>
        <dbReference type="EMBL" id="ACV61347.1"/>
    </source>
</evidence>
<comment type="similarity">
    <text evidence="3 12">Belongs to the NifH/BchL/ChlL family.</text>
</comment>
<evidence type="ECO:0000256" key="9">
    <source>
        <dbReference type="ARBA" id="ARBA00023004"/>
    </source>
</evidence>
<dbReference type="GO" id="GO:0016163">
    <property type="term" value="F:nitrogenase activity"/>
    <property type="evidence" value="ECO:0007669"/>
    <property type="project" value="UniProtKB-EC"/>
</dbReference>
<keyword evidence="12" id="KW-0560">Oxidoreductase</keyword>
<reference evidence="14 15" key="1">
    <citation type="journal article" date="2009" name="Stand. Genomic Sci.">
        <title>Complete genome sequence of Desulfotomaculum acetoxidans type strain (5575).</title>
        <authorList>
            <person name="Spring S."/>
            <person name="Lapidus A."/>
            <person name="Schroder M."/>
            <person name="Gleim D."/>
            <person name="Sims D."/>
            <person name="Meincke L."/>
            <person name="Glavina Del Rio T."/>
            <person name="Tice H."/>
            <person name="Copeland A."/>
            <person name="Cheng J.F."/>
            <person name="Lucas S."/>
            <person name="Chen F."/>
            <person name="Nolan M."/>
            <person name="Bruce D."/>
            <person name="Goodwin L."/>
            <person name="Pitluck S."/>
            <person name="Ivanova N."/>
            <person name="Mavromatis K."/>
            <person name="Mikhailova N."/>
            <person name="Pati A."/>
            <person name="Chen A."/>
            <person name="Palaniappan K."/>
            <person name="Land M."/>
            <person name="Hauser L."/>
            <person name="Chang Y.J."/>
            <person name="Jeffries C.D."/>
            <person name="Chain P."/>
            <person name="Saunders E."/>
            <person name="Brettin T."/>
            <person name="Detter J.C."/>
            <person name="Goker M."/>
            <person name="Bristow J."/>
            <person name="Eisen J.A."/>
            <person name="Markowitz V."/>
            <person name="Hugenholtz P."/>
            <person name="Kyrpides N.C."/>
            <person name="Klenk H.P."/>
            <person name="Han C."/>
        </authorList>
    </citation>
    <scope>NUCLEOTIDE SEQUENCE [LARGE SCALE GENOMIC DNA]</scope>
    <source>
        <strain evidence="15">ATCC 49208 / DSM 771 / VKM B-1644</strain>
    </source>
</reference>
<evidence type="ECO:0000256" key="10">
    <source>
        <dbReference type="ARBA" id="ARBA00023014"/>
    </source>
</evidence>
<accession>C8W4Z5</accession>
<name>C8W4Z5_DESAS</name>
<dbReference type="SUPFAM" id="SSF53807">
    <property type="entry name" value="Helical backbone' metal receptor"/>
    <property type="match status" value="1"/>
</dbReference>
<dbReference type="GO" id="GO:0005524">
    <property type="term" value="F:ATP binding"/>
    <property type="evidence" value="ECO:0007669"/>
    <property type="project" value="UniProtKB-KW"/>
</dbReference>
<sequence>MKRIAVYGKGGIGKSTISANLSAAFALAGHRVLQIGCDPKHDSTRLLLQGKRLTTVLDYLRITNPLEYRLEDILEEGFAGIGCVEAGGPKPGVGCAGRGIISTFELLEKFKLHDRYGVTVYDVLGDVVCGGFAVPIRREYADTILIVTSGEFMALYAANNILRGIRNYDGTERRVAGLVYNRRNVEGEDEHVARFAAAVGLPICATVPRSDAFSHAERANRTVIEMEADAEVCAIFHRLAAALDGCTLYEAKPLTDEALEETVLGISLEQTPTEAANSGAEPVEKLPPPAEIGLTDQNRYLSKNLIRGEPLHGCAFNGAVSTAVHLRDALVLAHAPKSCAHISYQTIISSGRRKLFERGALLPASLMPNLECTEMGEPEIVFGGTEKLEERLLALKKQKPRAIVVVSSCPAGIIGDDIDRVKNLSEPGLPVIPVRADGNMAGDYLQGMFMSYIALARSIIKRNVPPVPDTVNIVAEKIVVTNTEDNFSVINGYLSQMGVRVNCRFLYNTTANALENFCAAPLNLPAYGDYTANTLRGFFEKEYGARFFPLAFPVGLEETADWLRGVAAFFGRPDAAAKIIAEHTERYMREIAALRPQLSGKKLMIITYNHELDWILKTALDAGMEIAKIGVLNYSQDEGFRTRLSVSLPVEENYDRERRADDIAAYRPDVLLTNYASSVAEDVPVADTIPMCPNVGFESGLTLARRWARLLQLNVKGAWRQDEQLFKQYYA</sequence>
<evidence type="ECO:0000256" key="8">
    <source>
        <dbReference type="ARBA" id="ARBA00022840"/>
    </source>
</evidence>
<dbReference type="PROSITE" id="PS00692">
    <property type="entry name" value="NIFH_FRXC_2"/>
    <property type="match status" value="1"/>
</dbReference>
<dbReference type="EC" id="1.18.6.1" evidence="5"/>
<proteinExistence type="inferred from homology"/>
<dbReference type="PROSITE" id="PS51026">
    <property type="entry name" value="NIFH_FRXC_3"/>
    <property type="match status" value="1"/>
</dbReference>
<keyword evidence="6 12" id="KW-0479">Metal-binding</keyword>
<comment type="cofactor">
    <cofactor evidence="1">
        <name>[4Fe-4S] cluster</name>
        <dbReference type="ChEBI" id="CHEBI:49883"/>
    </cofactor>
</comment>
<dbReference type="InterPro" id="IPR000510">
    <property type="entry name" value="Nase/OxRdtase_comp1"/>
</dbReference>
<keyword evidence="7 12" id="KW-0547">Nucleotide-binding</keyword>
<dbReference type="EMBL" id="CP001720">
    <property type="protein sequence ID" value="ACV61347.1"/>
    <property type="molecule type" value="Genomic_DNA"/>
</dbReference>
<evidence type="ECO:0000256" key="1">
    <source>
        <dbReference type="ARBA" id="ARBA00001966"/>
    </source>
</evidence>
<dbReference type="Pfam" id="PF00148">
    <property type="entry name" value="Oxidored_nitro"/>
    <property type="match status" value="1"/>
</dbReference>
<evidence type="ECO:0000259" key="13">
    <source>
        <dbReference type="Pfam" id="PF00148"/>
    </source>
</evidence>
<dbReference type="Gene3D" id="3.40.50.1980">
    <property type="entry name" value="Nitrogenase molybdenum iron protein domain"/>
    <property type="match status" value="1"/>
</dbReference>
<dbReference type="PROSITE" id="PS00746">
    <property type="entry name" value="NIFH_FRXC_1"/>
    <property type="match status" value="1"/>
</dbReference>
<keyword evidence="12" id="KW-0004">4Fe-4S</keyword>
<keyword evidence="8 12" id="KW-0067">ATP-binding</keyword>
<dbReference type="AlphaFoldDB" id="C8W4Z5"/>
<organism evidence="14 15">
    <name type="scientific">Desulfofarcimen acetoxidans (strain ATCC 49208 / DSM 771 / KCTC 5769 / VKM B-1644 / 5575)</name>
    <name type="common">Desulfotomaculum acetoxidans</name>
    <dbReference type="NCBI Taxonomy" id="485916"/>
    <lineage>
        <taxon>Bacteria</taxon>
        <taxon>Bacillati</taxon>
        <taxon>Bacillota</taxon>
        <taxon>Clostridia</taxon>
        <taxon>Eubacteriales</taxon>
        <taxon>Peptococcaceae</taxon>
        <taxon>Desulfofarcimen</taxon>
    </lineage>
</organism>
<evidence type="ECO:0000313" key="15">
    <source>
        <dbReference type="Proteomes" id="UP000002217"/>
    </source>
</evidence>
<dbReference type="InterPro" id="IPR000392">
    <property type="entry name" value="NifH/frxC"/>
</dbReference>
<dbReference type="eggNOG" id="COG1348">
    <property type="taxonomic scope" value="Bacteria"/>
</dbReference>
<dbReference type="HOGENOM" id="CLU_378090_0_0_9"/>
<feature type="domain" description="Nitrogenase/oxidoreductase component 1" evidence="13">
    <location>
        <begin position="314"/>
        <end position="711"/>
    </location>
</feature>
<dbReference type="PANTHER" id="PTHR42864">
    <property type="entry name" value="LIGHT-INDEPENDENT PROTOCHLOROPHYLLIDE REDUCTASE IRON-SULFUR ATP-BINDING PROTEIN"/>
    <property type="match status" value="1"/>
</dbReference>
<dbReference type="Pfam" id="PF00142">
    <property type="entry name" value="Fer4_NifH"/>
    <property type="match status" value="1"/>
</dbReference>
<comment type="subunit">
    <text evidence="4">Homodimer.</text>
</comment>
<dbReference type="RefSeq" id="WP_015756068.1">
    <property type="nucleotide sequence ID" value="NC_013216.1"/>
</dbReference>
<evidence type="ECO:0000256" key="5">
    <source>
        <dbReference type="ARBA" id="ARBA00012773"/>
    </source>
</evidence>
<evidence type="ECO:0000256" key="4">
    <source>
        <dbReference type="ARBA" id="ARBA00011738"/>
    </source>
</evidence>
<dbReference type="PANTHER" id="PTHR42864:SF2">
    <property type="entry name" value="LIGHT-INDEPENDENT PROTOCHLOROPHYLLIDE REDUCTASE IRON-SULFUR ATP-BINDING PROTEIN"/>
    <property type="match status" value="1"/>
</dbReference>
<comment type="catalytic activity">
    <reaction evidence="11">
        <text>N2 + 8 reduced [2Fe-2S]-[ferredoxin] + 16 ATP + 16 H2O = H2 + 8 oxidized [2Fe-2S]-[ferredoxin] + 2 NH4(+) + 16 ADP + 16 phosphate + 6 H(+)</text>
        <dbReference type="Rhea" id="RHEA:21448"/>
        <dbReference type="Rhea" id="RHEA-COMP:10000"/>
        <dbReference type="Rhea" id="RHEA-COMP:10001"/>
        <dbReference type="ChEBI" id="CHEBI:15377"/>
        <dbReference type="ChEBI" id="CHEBI:15378"/>
        <dbReference type="ChEBI" id="CHEBI:17997"/>
        <dbReference type="ChEBI" id="CHEBI:18276"/>
        <dbReference type="ChEBI" id="CHEBI:28938"/>
        <dbReference type="ChEBI" id="CHEBI:30616"/>
        <dbReference type="ChEBI" id="CHEBI:33737"/>
        <dbReference type="ChEBI" id="CHEBI:33738"/>
        <dbReference type="ChEBI" id="CHEBI:43474"/>
        <dbReference type="ChEBI" id="CHEBI:456216"/>
        <dbReference type="EC" id="1.18.6.1"/>
    </reaction>
</comment>
<dbReference type="InterPro" id="IPR030655">
    <property type="entry name" value="NifH/chlL_CS"/>
</dbReference>
<dbReference type="OrthoDB" id="9778641at2"/>
<dbReference type="InterPro" id="IPR027417">
    <property type="entry name" value="P-loop_NTPase"/>
</dbReference>
<evidence type="ECO:0000256" key="6">
    <source>
        <dbReference type="ARBA" id="ARBA00022723"/>
    </source>
</evidence>
<dbReference type="SUPFAM" id="SSF52540">
    <property type="entry name" value="P-loop containing nucleoside triphosphate hydrolases"/>
    <property type="match status" value="1"/>
</dbReference>
<gene>
    <name evidence="14" type="ordered locus">Dtox_0404</name>
</gene>
<evidence type="ECO:0000256" key="7">
    <source>
        <dbReference type="ARBA" id="ARBA00022741"/>
    </source>
</evidence>
<comment type="function">
    <text evidence="2">The key enzymatic reactions in nitrogen fixation are catalyzed by the nitrogenase complex, which has 2 components: the iron protein and the molybdenum-iron protein.</text>
</comment>
<dbReference type="STRING" id="485916.Dtox_0404"/>
<evidence type="ECO:0000256" key="12">
    <source>
        <dbReference type="RuleBase" id="RU003688"/>
    </source>
</evidence>
<evidence type="ECO:0000256" key="3">
    <source>
        <dbReference type="ARBA" id="ARBA00005504"/>
    </source>
</evidence>
<dbReference type="GO" id="GO:0046872">
    <property type="term" value="F:metal ion binding"/>
    <property type="evidence" value="ECO:0007669"/>
    <property type="project" value="UniProtKB-KW"/>
</dbReference>
<dbReference type="GO" id="GO:0051539">
    <property type="term" value="F:4 iron, 4 sulfur cluster binding"/>
    <property type="evidence" value="ECO:0007669"/>
    <property type="project" value="UniProtKB-KW"/>
</dbReference>
<keyword evidence="15" id="KW-1185">Reference proteome</keyword>
<protein>
    <recommendedName>
        <fullName evidence="5">nitrogenase</fullName>
        <ecNumber evidence="5">1.18.6.1</ecNumber>
    </recommendedName>
</protein>
<keyword evidence="10 12" id="KW-0411">Iron-sulfur</keyword>
<dbReference type="PRINTS" id="PR00091">
    <property type="entry name" value="NITROGNASEII"/>
</dbReference>
<keyword evidence="9 12" id="KW-0408">Iron</keyword>
<evidence type="ECO:0000256" key="2">
    <source>
        <dbReference type="ARBA" id="ARBA00002234"/>
    </source>
</evidence>
<dbReference type="Gene3D" id="3.40.50.12380">
    <property type="entry name" value="Nitrogenase MoFe cofactor biosynthesis protein NifE, C-terminal"/>
    <property type="match status" value="1"/>
</dbReference>
<dbReference type="Proteomes" id="UP000002217">
    <property type="component" value="Chromosome"/>
</dbReference>
<dbReference type="CDD" id="cd02040">
    <property type="entry name" value="NifH"/>
    <property type="match status" value="1"/>
</dbReference>
<evidence type="ECO:0000256" key="11">
    <source>
        <dbReference type="ARBA" id="ARBA00047967"/>
    </source>
</evidence>
<dbReference type="eggNOG" id="COG2710">
    <property type="taxonomic scope" value="Bacteria"/>
</dbReference>